<dbReference type="InterPro" id="IPR004360">
    <property type="entry name" value="Glyas_Fos-R_dOase_dom"/>
</dbReference>
<proteinExistence type="predicted"/>
<evidence type="ECO:0000259" key="2">
    <source>
        <dbReference type="PROSITE" id="PS51819"/>
    </source>
</evidence>
<evidence type="ECO:0000256" key="1">
    <source>
        <dbReference type="ARBA" id="ARBA00022723"/>
    </source>
</evidence>
<dbReference type="Proteomes" id="UP001239215">
    <property type="component" value="Unassembled WGS sequence"/>
</dbReference>
<organism evidence="3 4">
    <name type="scientific">Nocardioides zeae</name>
    <dbReference type="NCBI Taxonomy" id="1457234"/>
    <lineage>
        <taxon>Bacteria</taxon>
        <taxon>Bacillati</taxon>
        <taxon>Actinomycetota</taxon>
        <taxon>Actinomycetes</taxon>
        <taxon>Propionibacteriales</taxon>
        <taxon>Nocardioidaceae</taxon>
        <taxon>Nocardioides</taxon>
    </lineage>
</organism>
<dbReference type="Gene3D" id="3.10.180.10">
    <property type="entry name" value="2,3-Dihydroxybiphenyl 1,2-Dioxygenase, domain 1"/>
    <property type="match status" value="1"/>
</dbReference>
<dbReference type="PROSITE" id="PS51819">
    <property type="entry name" value="VOC"/>
    <property type="match status" value="1"/>
</dbReference>
<dbReference type="InterPro" id="IPR051332">
    <property type="entry name" value="Fosfomycin_Res_Enzymes"/>
</dbReference>
<dbReference type="GO" id="GO:0046872">
    <property type="term" value="F:metal ion binding"/>
    <property type="evidence" value="ECO:0007669"/>
    <property type="project" value="UniProtKB-KW"/>
</dbReference>
<dbReference type="PANTHER" id="PTHR36113:SF6">
    <property type="entry name" value="FOSFOMYCIN RESISTANCE PROTEIN FOSX"/>
    <property type="match status" value="1"/>
</dbReference>
<dbReference type="RefSeq" id="WP_307200356.1">
    <property type="nucleotide sequence ID" value="NZ_JAUTAN010000001.1"/>
</dbReference>
<feature type="domain" description="VOC" evidence="2">
    <location>
        <begin position="7"/>
        <end position="138"/>
    </location>
</feature>
<keyword evidence="1" id="KW-0479">Metal-binding</keyword>
<dbReference type="AlphaFoldDB" id="A0AAJ1X206"/>
<name>A0AAJ1X206_9ACTN</name>
<accession>A0AAJ1X206</accession>
<gene>
    <name evidence="3" type="ORF">QE405_002033</name>
</gene>
<dbReference type="InterPro" id="IPR037523">
    <property type="entry name" value="VOC_core"/>
</dbReference>
<dbReference type="PANTHER" id="PTHR36113">
    <property type="entry name" value="LYASE, PUTATIVE-RELATED-RELATED"/>
    <property type="match status" value="1"/>
</dbReference>
<dbReference type="Pfam" id="PF00903">
    <property type="entry name" value="Glyoxalase"/>
    <property type="match status" value="1"/>
</dbReference>
<evidence type="ECO:0000313" key="3">
    <source>
        <dbReference type="EMBL" id="MDQ1104749.1"/>
    </source>
</evidence>
<protein>
    <submittedName>
        <fullName evidence="3">Glyoxylase I family protein</fullName>
    </submittedName>
</protein>
<comment type="caution">
    <text evidence="3">The sequence shown here is derived from an EMBL/GenBank/DDBJ whole genome shotgun (WGS) entry which is preliminary data.</text>
</comment>
<dbReference type="SUPFAM" id="SSF54593">
    <property type="entry name" value="Glyoxalase/Bleomycin resistance protein/Dihydroxybiphenyl dioxygenase"/>
    <property type="match status" value="1"/>
</dbReference>
<dbReference type="EMBL" id="JAUTAN010000001">
    <property type="protein sequence ID" value="MDQ1104749.1"/>
    <property type="molecule type" value="Genomic_DNA"/>
</dbReference>
<reference evidence="3" key="1">
    <citation type="submission" date="2023-07" db="EMBL/GenBank/DDBJ databases">
        <title>Functional and genomic diversity of the sorghum phyllosphere microbiome.</title>
        <authorList>
            <person name="Shade A."/>
        </authorList>
    </citation>
    <scope>NUCLEOTIDE SEQUENCE</scope>
    <source>
        <strain evidence="3">SORGH_AS_1067</strain>
    </source>
</reference>
<dbReference type="InterPro" id="IPR029068">
    <property type="entry name" value="Glyas_Bleomycin-R_OHBP_Dase"/>
</dbReference>
<sequence length="139" mass="15387">MAITTTGFSHVRLTVRDIEASRRFYDAVFGWEVAFELPADADEETREQLWFLFGGVIYQVPGGLFGLRPVAPGDDTFSENRVGLDHVAFAVPTRAELDRAIEVLDTIGASREDVKDAGAMWILEFRDPDGIALELSAPK</sequence>
<evidence type="ECO:0000313" key="4">
    <source>
        <dbReference type="Proteomes" id="UP001239215"/>
    </source>
</evidence>